<evidence type="ECO:0000313" key="2">
    <source>
        <dbReference type="EMBL" id="MFC4249734.1"/>
    </source>
</evidence>
<name>A0ABD5P651_9EURY</name>
<dbReference type="EMBL" id="JBHSDJ010000133">
    <property type="protein sequence ID" value="MFC4249734.1"/>
    <property type="molecule type" value="Genomic_DNA"/>
</dbReference>
<proteinExistence type="predicted"/>
<dbReference type="AlphaFoldDB" id="A0ABD5P651"/>
<protein>
    <submittedName>
        <fullName evidence="2">Uncharacterized protein</fullName>
    </submittedName>
</protein>
<feature type="transmembrane region" description="Helical" evidence="1">
    <location>
        <begin position="12"/>
        <end position="37"/>
    </location>
</feature>
<comment type="caution">
    <text evidence="2">The sequence shown here is derived from an EMBL/GenBank/DDBJ whole genome shotgun (WGS) entry which is preliminary data.</text>
</comment>
<sequence>MHSSVIDLDRRAFIGWLVGIVGVALASRGAHLTAILANIDLLKALLDPLQSISGLAPFVVGALAYMRIRPAAGVGEIGLVVLWGLCAMYAAFLFIFFFGPAVVGDVRLSTILAPSRGAEVILWDLFRSLGTAVVFAGFYAVAASRRDRPLISALVLLALPAGIVGVWVIA</sequence>
<dbReference type="Proteomes" id="UP001595821">
    <property type="component" value="Unassembled WGS sequence"/>
</dbReference>
<accession>A0ABD5P651</accession>
<organism evidence="2 3">
    <name type="scientific">Natribaculum luteum</name>
    <dbReference type="NCBI Taxonomy" id="1586232"/>
    <lineage>
        <taxon>Archaea</taxon>
        <taxon>Methanobacteriati</taxon>
        <taxon>Methanobacteriota</taxon>
        <taxon>Stenosarchaea group</taxon>
        <taxon>Halobacteria</taxon>
        <taxon>Halobacteriales</taxon>
        <taxon>Natrialbaceae</taxon>
        <taxon>Natribaculum</taxon>
    </lineage>
</organism>
<reference evidence="2 3" key="1">
    <citation type="journal article" date="2014" name="Int. J. Syst. Evol. Microbiol.">
        <title>Complete genome sequence of Corynebacterium casei LMG S-19264T (=DSM 44701T), isolated from a smear-ripened cheese.</title>
        <authorList>
            <consortium name="US DOE Joint Genome Institute (JGI-PGF)"/>
            <person name="Walter F."/>
            <person name="Albersmeier A."/>
            <person name="Kalinowski J."/>
            <person name="Ruckert C."/>
        </authorList>
    </citation>
    <scope>NUCLEOTIDE SEQUENCE [LARGE SCALE GENOMIC DNA]</scope>
    <source>
        <strain evidence="2 3">IBRC-M 10912</strain>
    </source>
</reference>
<keyword evidence="1" id="KW-0472">Membrane</keyword>
<gene>
    <name evidence="2" type="ORF">ACFOZ7_22830</name>
</gene>
<evidence type="ECO:0000256" key="1">
    <source>
        <dbReference type="SAM" id="Phobius"/>
    </source>
</evidence>
<keyword evidence="1" id="KW-1133">Transmembrane helix</keyword>
<feature type="transmembrane region" description="Helical" evidence="1">
    <location>
        <begin position="121"/>
        <end position="142"/>
    </location>
</feature>
<feature type="transmembrane region" description="Helical" evidence="1">
    <location>
        <begin position="80"/>
        <end position="101"/>
    </location>
</feature>
<evidence type="ECO:0000313" key="3">
    <source>
        <dbReference type="Proteomes" id="UP001595821"/>
    </source>
</evidence>
<feature type="transmembrane region" description="Helical" evidence="1">
    <location>
        <begin position="149"/>
        <end position="169"/>
    </location>
</feature>
<dbReference type="RefSeq" id="WP_377071395.1">
    <property type="nucleotide sequence ID" value="NZ_JBHSDJ010000133.1"/>
</dbReference>
<feature type="transmembrane region" description="Helical" evidence="1">
    <location>
        <begin position="49"/>
        <end position="68"/>
    </location>
</feature>
<keyword evidence="1" id="KW-0812">Transmembrane</keyword>